<dbReference type="EC" id="3.1.-.-" evidence="9"/>
<dbReference type="GO" id="GO:0016787">
    <property type="term" value="F:hydrolase activity"/>
    <property type="evidence" value="ECO:0007669"/>
    <property type="project" value="UniProtKB-KW"/>
</dbReference>
<keyword evidence="11" id="KW-1185">Reference proteome</keyword>
<comment type="subunit">
    <text evidence="9">Homodimer, forms a heterotetramer with a Cas1 homodimer.</text>
</comment>
<proteinExistence type="inferred from homology"/>
<accession>A0A7D4BZ39</accession>
<dbReference type="Pfam" id="PF09827">
    <property type="entry name" value="CRISPR_Cas2"/>
    <property type="match status" value="1"/>
</dbReference>
<evidence type="ECO:0000313" key="10">
    <source>
        <dbReference type="EMBL" id="QKG79484.1"/>
    </source>
</evidence>
<dbReference type="Proteomes" id="UP000500961">
    <property type="component" value="Chromosome"/>
</dbReference>
<evidence type="ECO:0000256" key="6">
    <source>
        <dbReference type="ARBA" id="ARBA00022801"/>
    </source>
</evidence>
<comment type="function">
    <text evidence="9">CRISPR (clustered regularly interspaced short palindromic repeat), is an adaptive immune system that provides protection against mobile genetic elements (viruses, transposable elements and conjugative plasmids). CRISPR clusters contain sequences complementary to antecedent mobile elements and target invading nucleic acids. CRISPR clusters are transcribed and processed into CRISPR RNA (crRNA). Functions as a ssRNA-specific endoribonuclease. Involved in the integration of spacer DNA into the CRISPR cassette.</text>
</comment>
<reference evidence="10 11" key="1">
    <citation type="submission" date="2019-07" db="EMBL/GenBank/DDBJ databases">
        <title>Thalassofilum flectens gen. nov., sp. nov., a novel moderate thermophilic anaerobe from a shallow sea hot spring in Kunashir Island (Russia), representing a new family in the order Bacteroidales, and proposal of Thalassofilacea fam. nov.</title>
        <authorList>
            <person name="Kochetkova T.V."/>
            <person name="Podosokorskaya O.A."/>
            <person name="Novikov A."/>
            <person name="Elcheninov A.G."/>
            <person name="Toshchakov S.V."/>
            <person name="Kublanov I.V."/>
        </authorList>
    </citation>
    <scope>NUCLEOTIDE SEQUENCE [LARGE SCALE GENOMIC DNA]</scope>
    <source>
        <strain evidence="10 11">38-H</strain>
    </source>
</reference>
<comment type="cofactor">
    <cofactor evidence="1 9">
        <name>Mg(2+)</name>
        <dbReference type="ChEBI" id="CHEBI:18420"/>
    </cofactor>
</comment>
<evidence type="ECO:0000313" key="11">
    <source>
        <dbReference type="Proteomes" id="UP000500961"/>
    </source>
</evidence>
<keyword evidence="3 9" id="KW-0540">Nuclease</keyword>
<evidence type="ECO:0000256" key="1">
    <source>
        <dbReference type="ARBA" id="ARBA00001946"/>
    </source>
</evidence>
<organism evidence="10 11">
    <name type="scientific">Tenuifilum thalassicum</name>
    <dbReference type="NCBI Taxonomy" id="2590900"/>
    <lineage>
        <taxon>Bacteria</taxon>
        <taxon>Pseudomonadati</taxon>
        <taxon>Bacteroidota</taxon>
        <taxon>Bacteroidia</taxon>
        <taxon>Bacteroidales</taxon>
        <taxon>Tenuifilaceae</taxon>
        <taxon>Tenuifilum</taxon>
    </lineage>
</organism>
<evidence type="ECO:0000256" key="9">
    <source>
        <dbReference type="HAMAP-Rule" id="MF_01471"/>
    </source>
</evidence>
<keyword evidence="5 9" id="KW-0255">Endonuclease</keyword>
<keyword evidence="6 9" id="KW-0378">Hydrolase</keyword>
<dbReference type="InterPro" id="IPR021127">
    <property type="entry name" value="CRISPR_associated_Cas2"/>
</dbReference>
<evidence type="ECO:0000256" key="8">
    <source>
        <dbReference type="ARBA" id="ARBA00023118"/>
    </source>
</evidence>
<evidence type="ECO:0000256" key="2">
    <source>
        <dbReference type="ARBA" id="ARBA00009959"/>
    </source>
</evidence>
<evidence type="ECO:0000256" key="5">
    <source>
        <dbReference type="ARBA" id="ARBA00022759"/>
    </source>
</evidence>
<evidence type="ECO:0000256" key="3">
    <source>
        <dbReference type="ARBA" id="ARBA00022722"/>
    </source>
</evidence>
<dbReference type="GO" id="GO:0043571">
    <property type="term" value="P:maintenance of CRISPR repeat elements"/>
    <property type="evidence" value="ECO:0007669"/>
    <property type="project" value="UniProtKB-UniRule"/>
</dbReference>
<evidence type="ECO:0000256" key="4">
    <source>
        <dbReference type="ARBA" id="ARBA00022723"/>
    </source>
</evidence>
<protein>
    <recommendedName>
        <fullName evidence="9">CRISPR-associated endoribonuclease Cas2</fullName>
        <ecNumber evidence="9">3.1.-.-</ecNumber>
    </recommendedName>
</protein>
<dbReference type="SUPFAM" id="SSF143430">
    <property type="entry name" value="TTP0101/SSO1404-like"/>
    <property type="match status" value="1"/>
</dbReference>
<keyword evidence="8 9" id="KW-0051">Antiviral defense</keyword>
<dbReference type="InterPro" id="IPR019199">
    <property type="entry name" value="Virulence_VapD/CRISPR_Cas2"/>
</dbReference>
<gene>
    <name evidence="9 10" type="primary">cas2</name>
    <name evidence="10" type="ORF">FHG85_04105</name>
</gene>
<dbReference type="EMBL" id="CP041345">
    <property type="protein sequence ID" value="QKG79484.1"/>
    <property type="molecule type" value="Genomic_DNA"/>
</dbReference>
<comment type="similarity">
    <text evidence="2 9">Belongs to the CRISPR-associated endoribonuclease Cas2 protein family.</text>
</comment>
<feature type="binding site" evidence="9">
    <location>
        <position position="20"/>
    </location>
    <ligand>
        <name>Mg(2+)</name>
        <dbReference type="ChEBI" id="CHEBI:18420"/>
        <note>catalytic</note>
    </ligand>
</feature>
<dbReference type="AlphaFoldDB" id="A0A7D4BZ39"/>
<dbReference type="HAMAP" id="MF_01471">
    <property type="entry name" value="Cas2"/>
    <property type="match status" value="1"/>
</dbReference>
<name>A0A7D4BZ39_9BACT</name>
<keyword evidence="7 9" id="KW-0460">Magnesium</keyword>
<dbReference type="KEGG" id="ttz:FHG85_04105"/>
<dbReference type="NCBIfam" id="TIGR01573">
    <property type="entry name" value="cas2"/>
    <property type="match status" value="1"/>
</dbReference>
<dbReference type="GO" id="GO:0046872">
    <property type="term" value="F:metal ion binding"/>
    <property type="evidence" value="ECO:0007669"/>
    <property type="project" value="UniProtKB-UniRule"/>
</dbReference>
<dbReference type="RefSeq" id="WP_173073264.1">
    <property type="nucleotide sequence ID" value="NZ_CP041345.1"/>
</dbReference>
<dbReference type="GO" id="GO:0004521">
    <property type="term" value="F:RNA endonuclease activity"/>
    <property type="evidence" value="ECO:0007669"/>
    <property type="project" value="InterPro"/>
</dbReference>
<dbReference type="GO" id="GO:0051607">
    <property type="term" value="P:defense response to virus"/>
    <property type="evidence" value="ECO:0007669"/>
    <property type="project" value="UniProtKB-UniRule"/>
</dbReference>
<evidence type="ECO:0000256" key="7">
    <source>
        <dbReference type="ARBA" id="ARBA00022842"/>
    </source>
</evidence>
<keyword evidence="4 9" id="KW-0479">Metal-binding</keyword>
<sequence length="113" mass="13324">MTTLNRLNQYRVMWVLVFFDLPTETKKERKQYALFRKNLLKDGFSMFQFSIYTRCCPSRENADVHIKRVKSFLPPNGYVGILCITDKQFGSMELFLSTKPIKASTEPQQLELF</sequence>